<gene>
    <name evidence="1" type="primary">hpnC</name>
    <name evidence="1" type="ORF">M8523_06300</name>
</gene>
<name>A0AA41YUV0_9HYPH</name>
<dbReference type="InterPro" id="IPR033904">
    <property type="entry name" value="Trans_IPPS_HH"/>
</dbReference>
<dbReference type="Proteomes" id="UP001165667">
    <property type="component" value="Unassembled WGS sequence"/>
</dbReference>
<dbReference type="SFLD" id="SFLDG01212">
    <property type="entry name" value="Phytoene_synthase_like"/>
    <property type="match status" value="1"/>
</dbReference>
<dbReference type="GO" id="GO:0016114">
    <property type="term" value="P:terpenoid biosynthetic process"/>
    <property type="evidence" value="ECO:0007669"/>
    <property type="project" value="UniProtKB-ARBA"/>
</dbReference>
<dbReference type="Gene3D" id="1.10.600.10">
    <property type="entry name" value="Farnesyl Diphosphate Synthase"/>
    <property type="match status" value="1"/>
</dbReference>
<dbReference type="SUPFAM" id="SSF48576">
    <property type="entry name" value="Terpenoid synthases"/>
    <property type="match status" value="1"/>
</dbReference>
<dbReference type="RefSeq" id="WP_282583995.1">
    <property type="nucleotide sequence ID" value="NZ_JAMOIM010000003.1"/>
</dbReference>
<dbReference type="InterPro" id="IPR044843">
    <property type="entry name" value="Trans_IPPS_bact-type"/>
</dbReference>
<protein>
    <submittedName>
        <fullName evidence="1">Squalene synthase HpnC</fullName>
        <ecNumber evidence="1">2.5.1.21</ecNumber>
    </submittedName>
</protein>
<evidence type="ECO:0000313" key="2">
    <source>
        <dbReference type="Proteomes" id="UP001165667"/>
    </source>
</evidence>
<evidence type="ECO:0000313" key="1">
    <source>
        <dbReference type="EMBL" id="MCW6507631.1"/>
    </source>
</evidence>
<dbReference type="SFLD" id="SFLDS00005">
    <property type="entry name" value="Isoprenoid_Synthase_Type_I"/>
    <property type="match status" value="1"/>
</dbReference>
<keyword evidence="2" id="KW-1185">Reference proteome</keyword>
<sequence>MTTSADVASGKGATDENFPVASHLIAARHRPAVMAFYDFVRAADDVADHATLTPDAKLAILDQMEASLLGRTDTEPVARPLRTVLAERKLSPRHALDLLAAFRLDCTKPRTADWADLLHYCSLSAMPVGRYVLDVHGESEATWPASDAVCAALQIINHIQDCGKDFRDLDRVYIPDDALAKAGVPVEALGAPEASPALRGLLRDLAQRTMLLLDDGAVLPSQVRDFRLSLETAIIIGLARRLTTTLETHDPLSQKVHHSKAAFAGIAVISALGAAAGRLVRPAHRPTTATRHS</sequence>
<dbReference type="EC" id="2.5.1.21" evidence="1"/>
<comment type="caution">
    <text evidence="1">The sequence shown here is derived from an EMBL/GenBank/DDBJ whole genome shotgun (WGS) entry which is preliminary data.</text>
</comment>
<dbReference type="InterPro" id="IPR002060">
    <property type="entry name" value="Squ/phyt_synthse"/>
</dbReference>
<dbReference type="NCBIfam" id="TIGR03464">
    <property type="entry name" value="HpnC"/>
    <property type="match status" value="1"/>
</dbReference>
<dbReference type="InterPro" id="IPR008949">
    <property type="entry name" value="Isoprenoid_synthase_dom_sf"/>
</dbReference>
<dbReference type="CDD" id="cd00683">
    <property type="entry name" value="Trans_IPPS_HH"/>
    <property type="match status" value="1"/>
</dbReference>
<proteinExistence type="predicted"/>
<dbReference type="EMBL" id="JAMOIM010000003">
    <property type="protein sequence ID" value="MCW6507631.1"/>
    <property type="molecule type" value="Genomic_DNA"/>
</dbReference>
<dbReference type="GO" id="GO:0004311">
    <property type="term" value="F:geranylgeranyl diphosphate synthase activity"/>
    <property type="evidence" value="ECO:0007669"/>
    <property type="project" value="InterPro"/>
</dbReference>
<organism evidence="1 2">
    <name type="scientific">Lichenifustis flavocetrariae</name>
    <dbReference type="NCBI Taxonomy" id="2949735"/>
    <lineage>
        <taxon>Bacteria</taxon>
        <taxon>Pseudomonadati</taxon>
        <taxon>Pseudomonadota</taxon>
        <taxon>Alphaproteobacteria</taxon>
        <taxon>Hyphomicrobiales</taxon>
        <taxon>Lichenihabitantaceae</taxon>
        <taxon>Lichenifustis</taxon>
    </lineage>
</organism>
<reference evidence="1" key="1">
    <citation type="submission" date="2022-05" db="EMBL/GenBank/DDBJ databases">
        <authorList>
            <person name="Pankratov T."/>
        </authorList>
    </citation>
    <scope>NUCLEOTIDE SEQUENCE</scope>
    <source>
        <strain evidence="1">BP6-180914</strain>
    </source>
</reference>
<dbReference type="SFLD" id="SFLDG01018">
    <property type="entry name" value="Squalene/Phytoene_Synthase_Lik"/>
    <property type="match status" value="1"/>
</dbReference>
<dbReference type="AlphaFoldDB" id="A0AA41YUV0"/>
<dbReference type="InterPro" id="IPR017827">
    <property type="entry name" value="HSQ_synthase_HpnC"/>
</dbReference>
<dbReference type="PANTHER" id="PTHR31480">
    <property type="entry name" value="BIFUNCTIONAL LYCOPENE CYCLASE/PHYTOENE SYNTHASE"/>
    <property type="match status" value="1"/>
</dbReference>
<dbReference type="GO" id="GO:0051996">
    <property type="term" value="F:squalene synthase [NAD(P)H] activity"/>
    <property type="evidence" value="ECO:0007669"/>
    <property type="project" value="UniProtKB-EC"/>
</dbReference>
<keyword evidence="1" id="KW-0808">Transferase</keyword>
<accession>A0AA41YUV0</accession>
<dbReference type="Pfam" id="PF00494">
    <property type="entry name" value="SQS_PSY"/>
    <property type="match status" value="1"/>
</dbReference>